<evidence type="ECO:0000313" key="4">
    <source>
        <dbReference type="Proteomes" id="UP000886885"/>
    </source>
</evidence>
<dbReference type="CDD" id="cd01298">
    <property type="entry name" value="ATZ_TRZ_like"/>
    <property type="match status" value="1"/>
</dbReference>
<dbReference type="Proteomes" id="UP000886885">
    <property type="component" value="Chromosome 1D"/>
</dbReference>
<dbReference type="OrthoDB" id="194468at2759"/>
<proteinExistence type="predicted"/>
<comment type="caution">
    <text evidence="3">The sequence shown here is derived from an EMBL/GenBank/DDBJ whole genome shotgun (WGS) entry which is preliminary data.</text>
</comment>
<dbReference type="InterPro" id="IPR006680">
    <property type="entry name" value="Amidohydro-rel"/>
</dbReference>
<feature type="domain" description="Amidohydrolase-related" evidence="2">
    <location>
        <begin position="64"/>
        <end position="529"/>
    </location>
</feature>
<dbReference type="AlphaFoldDB" id="A0A8X8AJJ8"/>
<dbReference type="EMBL" id="JAAWWB010000002">
    <property type="protein sequence ID" value="KAG6787992.1"/>
    <property type="molecule type" value="Genomic_DNA"/>
</dbReference>
<name>A0A8X8AJJ8_POPTO</name>
<dbReference type="InterPro" id="IPR050287">
    <property type="entry name" value="MTA/SAH_deaminase"/>
</dbReference>
<keyword evidence="4" id="KW-1185">Reference proteome</keyword>
<organism evidence="3 4">
    <name type="scientific">Populus tomentosa</name>
    <name type="common">Chinese white poplar</name>
    <dbReference type="NCBI Taxonomy" id="118781"/>
    <lineage>
        <taxon>Eukaryota</taxon>
        <taxon>Viridiplantae</taxon>
        <taxon>Streptophyta</taxon>
        <taxon>Embryophyta</taxon>
        <taxon>Tracheophyta</taxon>
        <taxon>Spermatophyta</taxon>
        <taxon>Magnoliopsida</taxon>
        <taxon>eudicotyledons</taxon>
        <taxon>Gunneridae</taxon>
        <taxon>Pentapetalae</taxon>
        <taxon>rosids</taxon>
        <taxon>fabids</taxon>
        <taxon>Malpighiales</taxon>
        <taxon>Salicaceae</taxon>
        <taxon>Saliceae</taxon>
        <taxon>Populus</taxon>
    </lineage>
</organism>
<sequence>METKSSSSNSVTIIHNAMIVTMDPESRVFKNGGIVIEQDKIKAIGQSADILSQFSSLAHHLQIIDLHSHILLPGTPSLPPSLFSRGIADDVDLMTWLHHRIWPYESNMTEGDSYLSTLLCGIELIHSGVTCFAEAGGQHVSGMARAVEKLGLRACLTESIMDTGEGLPTSWAMRTTDDCIQVEDYTGFLVDIVEFITMLFFDVLMCAYITALMSEQPGLLTSVTKKGKLILLWNLHKCLRIRDSPTKMNIYADIRDHEPLYFKRHLYHRLKPNFSLQGQSQMELYEKHHNTADGRIRVWFGIRQIMNSTDRLLLETRNAAQELKTGIHMHVAEIPYENQFVKGNRKVEHGTVTHLEKINFLQNNLLSVHTVWVDDTEIGFLSRAGVKVSHCPAAAMRMLGFAPIREMLDSGICVSLGTDGAPSNNRMSIVDEMYLASLINKGREVYEKGTTDPTALPAETILRMGTINGAKTVLWDNEIGSLEIGKKADITVVHPNSWSMVPVHDCISSLVYSMRTENVVSVMCNGKWIMKDKKIVNVDEGEVMLAAKEASSKILKRAGISIPNRMNVL</sequence>
<accession>A0A8X8AJJ8</accession>
<evidence type="ECO:0000256" key="1">
    <source>
        <dbReference type="ARBA" id="ARBA00022801"/>
    </source>
</evidence>
<dbReference type="PANTHER" id="PTHR43794">
    <property type="entry name" value="AMINOHYDROLASE SSNA-RELATED"/>
    <property type="match status" value="1"/>
</dbReference>
<dbReference type="PANTHER" id="PTHR43794:SF11">
    <property type="entry name" value="AMIDOHYDROLASE-RELATED DOMAIN-CONTAINING PROTEIN"/>
    <property type="match status" value="1"/>
</dbReference>
<keyword evidence="1" id="KW-0378">Hydrolase</keyword>
<dbReference type="GO" id="GO:0016787">
    <property type="term" value="F:hydrolase activity"/>
    <property type="evidence" value="ECO:0007669"/>
    <property type="project" value="UniProtKB-KW"/>
</dbReference>
<evidence type="ECO:0000313" key="3">
    <source>
        <dbReference type="EMBL" id="KAG6787992.1"/>
    </source>
</evidence>
<gene>
    <name evidence="3" type="ORF">POTOM_004043</name>
</gene>
<evidence type="ECO:0000259" key="2">
    <source>
        <dbReference type="Pfam" id="PF01979"/>
    </source>
</evidence>
<protein>
    <recommendedName>
        <fullName evidence="2">Amidohydrolase-related domain-containing protein</fullName>
    </recommendedName>
</protein>
<reference evidence="3" key="1">
    <citation type="journal article" date="2020" name="bioRxiv">
        <title>Hybrid origin of Populus tomentosa Carr. identified through genome sequencing and phylogenomic analysis.</title>
        <authorList>
            <person name="An X."/>
            <person name="Gao K."/>
            <person name="Chen Z."/>
            <person name="Li J."/>
            <person name="Yang X."/>
            <person name="Yang X."/>
            <person name="Zhou J."/>
            <person name="Guo T."/>
            <person name="Zhao T."/>
            <person name="Huang S."/>
            <person name="Miao D."/>
            <person name="Khan W.U."/>
            <person name="Rao P."/>
            <person name="Ye M."/>
            <person name="Lei B."/>
            <person name="Liao W."/>
            <person name="Wang J."/>
            <person name="Ji L."/>
            <person name="Li Y."/>
            <person name="Guo B."/>
            <person name="Mustafa N.S."/>
            <person name="Li S."/>
            <person name="Yun Q."/>
            <person name="Keller S.R."/>
            <person name="Mao J."/>
            <person name="Zhang R."/>
            <person name="Strauss S.H."/>
        </authorList>
    </citation>
    <scope>NUCLEOTIDE SEQUENCE</scope>
    <source>
        <strain evidence="3">GM15</strain>
        <tissue evidence="3">Leaf</tissue>
    </source>
</reference>
<dbReference type="Pfam" id="PF01979">
    <property type="entry name" value="Amidohydro_1"/>
    <property type="match status" value="1"/>
</dbReference>